<name>A0A554SPT9_9ACTN</name>
<evidence type="ECO:0000256" key="3">
    <source>
        <dbReference type="ARBA" id="ARBA00022448"/>
    </source>
</evidence>
<dbReference type="EMBL" id="VLNT01000001">
    <property type="protein sequence ID" value="TSD68381.1"/>
    <property type="molecule type" value="Genomic_DNA"/>
</dbReference>
<dbReference type="RefSeq" id="WP_143911329.1">
    <property type="nucleotide sequence ID" value="NZ_VLNT01000001.1"/>
</dbReference>
<keyword evidence="4 10" id="KW-1003">Cell membrane</keyword>
<evidence type="ECO:0000256" key="9">
    <source>
        <dbReference type="ARBA" id="ARBA00023303"/>
    </source>
</evidence>
<dbReference type="Proteomes" id="UP000316988">
    <property type="component" value="Unassembled WGS sequence"/>
</dbReference>
<dbReference type="Gene3D" id="1.10.1200.120">
    <property type="entry name" value="Large-conductance mechanosensitive channel, MscL, domain 1"/>
    <property type="match status" value="1"/>
</dbReference>
<evidence type="ECO:0000256" key="10">
    <source>
        <dbReference type="HAMAP-Rule" id="MF_00115"/>
    </source>
</evidence>
<protein>
    <recommendedName>
        <fullName evidence="10">Large-conductance mechanosensitive channel</fullName>
    </recommendedName>
</protein>
<dbReference type="AlphaFoldDB" id="A0A554SPT9"/>
<organism evidence="11 12">
    <name type="scientific">Aeromicrobium piscarium</name>
    <dbReference type="NCBI Taxonomy" id="2590901"/>
    <lineage>
        <taxon>Bacteria</taxon>
        <taxon>Bacillati</taxon>
        <taxon>Actinomycetota</taxon>
        <taxon>Actinomycetes</taxon>
        <taxon>Propionibacteriales</taxon>
        <taxon>Nocardioidaceae</taxon>
        <taxon>Aeromicrobium</taxon>
    </lineage>
</organism>
<evidence type="ECO:0000256" key="5">
    <source>
        <dbReference type="ARBA" id="ARBA00022692"/>
    </source>
</evidence>
<evidence type="ECO:0000256" key="8">
    <source>
        <dbReference type="ARBA" id="ARBA00023136"/>
    </source>
</evidence>
<dbReference type="NCBIfam" id="TIGR00220">
    <property type="entry name" value="mscL"/>
    <property type="match status" value="1"/>
</dbReference>
<keyword evidence="9 10" id="KW-0407">Ion channel</keyword>
<feature type="transmembrane region" description="Helical" evidence="10">
    <location>
        <begin position="12"/>
        <end position="34"/>
    </location>
</feature>
<evidence type="ECO:0000256" key="7">
    <source>
        <dbReference type="ARBA" id="ARBA00023065"/>
    </source>
</evidence>
<proteinExistence type="inferred from homology"/>
<dbReference type="HAMAP" id="MF_00115">
    <property type="entry name" value="MscL"/>
    <property type="match status" value="1"/>
</dbReference>
<comment type="caution">
    <text evidence="11">The sequence shown here is derived from an EMBL/GenBank/DDBJ whole genome shotgun (WGS) entry which is preliminary data.</text>
</comment>
<dbReference type="InterPro" id="IPR019823">
    <property type="entry name" value="Mechanosensitive_channel_CS"/>
</dbReference>
<sequence>MLKGFKDFLFRGNIVDLAVAVVVGTAFTALVAAFTSSFIDPLIASLGGADAEGFGFRVLGDNPNTFINVGGFINAVITFIITAAVVYFIFVVPSKRLLERLQRGEEPEPEGPTEDILLLREIRDALAGGDFERTPDTPPADRP</sequence>
<evidence type="ECO:0000313" key="11">
    <source>
        <dbReference type="EMBL" id="TSD68381.1"/>
    </source>
</evidence>
<keyword evidence="8 10" id="KW-0472">Membrane</keyword>
<dbReference type="PANTHER" id="PTHR30266:SF2">
    <property type="entry name" value="LARGE-CONDUCTANCE MECHANOSENSITIVE CHANNEL"/>
    <property type="match status" value="1"/>
</dbReference>
<dbReference type="SUPFAM" id="SSF81330">
    <property type="entry name" value="Gated mechanosensitive channel"/>
    <property type="match status" value="1"/>
</dbReference>
<dbReference type="PANTHER" id="PTHR30266">
    <property type="entry name" value="MECHANOSENSITIVE CHANNEL MSCL"/>
    <property type="match status" value="1"/>
</dbReference>
<dbReference type="InterPro" id="IPR037673">
    <property type="entry name" value="MSC/AndL"/>
</dbReference>
<dbReference type="PROSITE" id="PS01327">
    <property type="entry name" value="MSCL"/>
    <property type="match status" value="1"/>
</dbReference>
<evidence type="ECO:0000256" key="1">
    <source>
        <dbReference type="ARBA" id="ARBA00004651"/>
    </source>
</evidence>
<evidence type="ECO:0000256" key="2">
    <source>
        <dbReference type="ARBA" id="ARBA00007254"/>
    </source>
</evidence>
<evidence type="ECO:0000256" key="4">
    <source>
        <dbReference type="ARBA" id="ARBA00022475"/>
    </source>
</evidence>
<keyword evidence="12" id="KW-1185">Reference proteome</keyword>
<keyword evidence="3 10" id="KW-0813">Transport</keyword>
<accession>A0A554SPT9</accession>
<keyword evidence="5 10" id="KW-0812">Transmembrane</keyword>
<keyword evidence="7 10" id="KW-0406">Ion transport</keyword>
<feature type="transmembrane region" description="Helical" evidence="10">
    <location>
        <begin position="72"/>
        <end position="93"/>
    </location>
</feature>
<comment type="subcellular location">
    <subcellularLocation>
        <location evidence="1 10">Cell membrane</location>
        <topology evidence="1 10">Multi-pass membrane protein</topology>
    </subcellularLocation>
</comment>
<comment type="subunit">
    <text evidence="10">Homopentamer.</text>
</comment>
<dbReference type="InterPro" id="IPR001185">
    <property type="entry name" value="MS_channel"/>
</dbReference>
<dbReference type="GO" id="GO:0005886">
    <property type="term" value="C:plasma membrane"/>
    <property type="evidence" value="ECO:0007669"/>
    <property type="project" value="UniProtKB-SubCell"/>
</dbReference>
<evidence type="ECO:0000256" key="6">
    <source>
        <dbReference type="ARBA" id="ARBA00022989"/>
    </source>
</evidence>
<comment type="similarity">
    <text evidence="2 10">Belongs to the MscL family.</text>
</comment>
<keyword evidence="6 10" id="KW-1133">Transmembrane helix</keyword>
<reference evidence="11 12" key="1">
    <citation type="submission" date="2019-07" db="EMBL/GenBank/DDBJ databases">
        <authorList>
            <person name="Zhao L.H."/>
        </authorList>
    </citation>
    <scope>NUCLEOTIDE SEQUENCE [LARGE SCALE GENOMIC DNA]</scope>
    <source>
        <strain evidence="11 12">Co35</strain>
    </source>
</reference>
<dbReference type="OrthoDB" id="9810350at2"/>
<dbReference type="InterPro" id="IPR036019">
    <property type="entry name" value="MscL_channel"/>
</dbReference>
<gene>
    <name evidence="10 11" type="primary">mscL</name>
    <name evidence="11" type="ORF">FNM00_01965</name>
</gene>
<dbReference type="Pfam" id="PF01741">
    <property type="entry name" value="MscL"/>
    <property type="match status" value="1"/>
</dbReference>
<comment type="function">
    <text evidence="10">Channel that opens in response to stretch forces in the membrane lipid bilayer. May participate in the regulation of osmotic pressure changes within the cell.</text>
</comment>
<dbReference type="GO" id="GO:0008381">
    <property type="term" value="F:mechanosensitive monoatomic ion channel activity"/>
    <property type="evidence" value="ECO:0007669"/>
    <property type="project" value="UniProtKB-UniRule"/>
</dbReference>
<evidence type="ECO:0000313" key="12">
    <source>
        <dbReference type="Proteomes" id="UP000316988"/>
    </source>
</evidence>